<evidence type="ECO:0000259" key="11">
    <source>
        <dbReference type="PROSITE" id="PS50939"/>
    </source>
</evidence>
<evidence type="ECO:0000256" key="9">
    <source>
        <dbReference type="SAM" id="MobiDB-lite"/>
    </source>
</evidence>
<feature type="compositionally biased region" description="Low complexity" evidence="9">
    <location>
        <begin position="1055"/>
        <end position="1071"/>
    </location>
</feature>
<feature type="region of interest" description="Disordered" evidence="9">
    <location>
        <begin position="551"/>
        <end position="598"/>
    </location>
</feature>
<evidence type="ECO:0000313" key="12">
    <source>
        <dbReference type="EMBL" id="CAK9110827.1"/>
    </source>
</evidence>
<feature type="region of interest" description="Disordered" evidence="9">
    <location>
        <begin position="1034"/>
        <end position="1078"/>
    </location>
</feature>
<evidence type="ECO:0000313" key="13">
    <source>
        <dbReference type="Proteomes" id="UP001642464"/>
    </source>
</evidence>
<keyword evidence="5" id="KW-0378">Hydrolase</keyword>
<feature type="transmembrane region" description="Helical" evidence="10">
    <location>
        <begin position="941"/>
        <end position="972"/>
    </location>
</feature>
<keyword evidence="6" id="KW-0249">Electron transport</keyword>
<feature type="transmembrane region" description="Helical" evidence="10">
    <location>
        <begin position="869"/>
        <end position="887"/>
    </location>
</feature>
<feature type="transmembrane region" description="Helical" evidence="10">
    <location>
        <begin position="833"/>
        <end position="857"/>
    </location>
</feature>
<feature type="transmembrane region" description="Helical" evidence="10">
    <location>
        <begin position="801"/>
        <end position="821"/>
    </location>
</feature>
<dbReference type="PANTHER" id="PTHR11080">
    <property type="entry name" value="PYRAZINAMIDASE/NICOTINAMIDASE"/>
    <property type="match status" value="1"/>
</dbReference>
<dbReference type="CDD" id="cd08760">
    <property type="entry name" value="Cyt_b561_FRRS1_like"/>
    <property type="match status" value="1"/>
</dbReference>
<dbReference type="PROSITE" id="PS50939">
    <property type="entry name" value="CYTOCHROME_B561"/>
    <property type="match status" value="1"/>
</dbReference>
<comment type="caution">
    <text evidence="12">The sequence shown here is derived from an EMBL/GenBank/DDBJ whole genome shotgun (WGS) entry which is preliminary data.</text>
</comment>
<gene>
    <name evidence="12" type="ORF">SCF082_LOCUS51467</name>
</gene>
<keyword evidence="7 10" id="KW-1133">Transmembrane helix</keyword>
<evidence type="ECO:0000256" key="1">
    <source>
        <dbReference type="ARBA" id="ARBA00004370"/>
    </source>
</evidence>
<comment type="similarity">
    <text evidence="2">Belongs to the isochorismatase family.</text>
</comment>
<dbReference type="InterPro" id="IPR036380">
    <property type="entry name" value="Isochorismatase-like_sf"/>
</dbReference>
<feature type="compositionally biased region" description="Basic and acidic residues" evidence="9">
    <location>
        <begin position="13"/>
        <end position="22"/>
    </location>
</feature>
<dbReference type="SUPFAM" id="SSF52499">
    <property type="entry name" value="Isochorismatase-like hydrolases"/>
    <property type="match status" value="1"/>
</dbReference>
<dbReference type="InterPro" id="IPR052347">
    <property type="entry name" value="Isochorismatase_Nicotinamidase"/>
</dbReference>
<dbReference type="SMART" id="SM00665">
    <property type="entry name" value="B561"/>
    <property type="match status" value="1"/>
</dbReference>
<keyword evidence="13" id="KW-1185">Reference proteome</keyword>
<sequence>MDQEGEQQKRRREARDGVKEGDDAGQASAAEDPKAGGQGTSTPLSKLPKEAWKLIFQLARPAKEPFEIVEVRQEPYDENGNGWIDANSVLCTVDDEHEAWLTALNLNLLSMTWWSERVRWDFMAGAQSFAAYVAQESGVADAWNLAETDDKLIGSFKGEALEKLTTEKLKKVVEMQCKALRNDNYPGRDGIYEGEPTFFTCRVRVPPLSFNEVKPSWFTSDEARAAFVGDEDSTSLILRQLTSLKWAALKSVSFSPPGSVALAASGRPPDPHFYLEPRASTFCPGLRCAGPTTVPTRAHKRSRAIAPRRPQVDARGAARELRQPGTLPPRRVLRALSKRQPGWRRAVRTRGGGGGKGLEEPGGRRVLEQMGRVGRQRGMAARAVSVVVAAAVYCVGASETHRVELFGSSDMFLEWTVQSDNCTVDARIRVPGDRWVSFGFGTLMDNGSVVLADSTGVSERSISGYNSGTVTLSTAASGIASQAWSLSAEGDRVLDVEFTTLDGQAPKLRNCASQPGNVDTIDSMLFAAGSDLSLGLHSFYEVRDIDWSGESYTDAPTDSPTESPTTSAPTTGAPTDSPVTDTPTPSPTMSPTKMPTASPITQAQRYEYAATPIPGVEFYWSLPEDRCVLSFRLEVPGDRWVSFGTGTKMSDGRVIIASQNGIGEYYMNGKGSQSIFRITSADGLEDGYVWEMQEGMTVLEGNVTSIAGRKLALPCEELVEPVRRLQGADNMTNMTNATDLSQFYNSMIFAYGSSQFFATHVATSVFDTYWAGGQAAGVPAPGPSPSPGASDPSEYYRLIEIHAYLMVGAFGGLLPLTIMMPSFKVVAHEHWFLVHRLLATSCIVLAIAGTVMAFQAVDSTLHMTLQHHVLGIVALALLFANPIIGIFRPEKGLEGPRRVWLWVHRLLATGAIAVGFAALYTGLQFLSDWVEPFWSQDPLHIFLEVAAFAFFIIFFLQFLKLVALILFAVGCIKESEDETRSQQGGPIVTKPVWLNPRRSTLLTTASGISVATDDEDFDGDSVWFPSAMPHNATGTSNVRRISTRGGRRKSSILMANAPPSARPSSPRRNSPILDPRGIDGMDAYERNIPQREAGACLLIVDPQNDFHPGNGRQIVMEWAGSLFARRTRDTDQGGTPDVRFVCRGLGEMNCENRGSLGIPSADEDAERVAKLIRENLTAFHEVFVTLDTHQRYHIAHPLFWEGPNGEHPEPFTVISLEDVGNGKWRPSRNDQGIKAWVETYLTALKKQARFQLTIWPEHCLVGTSGHCVRPVIAEALSEWEAANKSSVQYILKGNNSYTEHYSAIRAEVLRTEDPSTDLNSGLVANLKLFDQVVLCGQAKSHCVNFTVRDLAEQWPSAQLDRLVVLEDACSSVVGFEAEGTKFINDMAAKGLTVTTTAAFKPATSRGGAKVVNPGTKDTLGAGMTTAGVSSSSAAAAAPSGALFASPPAEVFD</sequence>
<dbReference type="EMBL" id="CAXAMM010043589">
    <property type="protein sequence ID" value="CAK9110827.1"/>
    <property type="molecule type" value="Genomic_DNA"/>
</dbReference>
<evidence type="ECO:0000256" key="3">
    <source>
        <dbReference type="ARBA" id="ARBA00022448"/>
    </source>
</evidence>
<evidence type="ECO:0000256" key="8">
    <source>
        <dbReference type="ARBA" id="ARBA00023136"/>
    </source>
</evidence>
<name>A0ABP0SEK9_9DINO</name>
<evidence type="ECO:0000256" key="5">
    <source>
        <dbReference type="ARBA" id="ARBA00022801"/>
    </source>
</evidence>
<accession>A0ABP0SEK9</accession>
<organism evidence="12 13">
    <name type="scientific">Durusdinium trenchii</name>
    <dbReference type="NCBI Taxonomy" id="1381693"/>
    <lineage>
        <taxon>Eukaryota</taxon>
        <taxon>Sar</taxon>
        <taxon>Alveolata</taxon>
        <taxon>Dinophyceae</taxon>
        <taxon>Suessiales</taxon>
        <taxon>Symbiodiniaceae</taxon>
        <taxon>Durusdinium</taxon>
    </lineage>
</organism>
<feature type="region of interest" description="Disordered" evidence="9">
    <location>
        <begin position="293"/>
        <end position="325"/>
    </location>
</feature>
<dbReference type="InterPro" id="IPR006593">
    <property type="entry name" value="Cyt_b561/ferric_Rdtase_TM"/>
</dbReference>
<dbReference type="Proteomes" id="UP001642464">
    <property type="component" value="Unassembled WGS sequence"/>
</dbReference>
<dbReference type="Gene3D" id="1.20.120.1770">
    <property type="match status" value="1"/>
</dbReference>
<evidence type="ECO:0000256" key="2">
    <source>
        <dbReference type="ARBA" id="ARBA00006336"/>
    </source>
</evidence>
<dbReference type="PANTHER" id="PTHR11080:SF2">
    <property type="entry name" value="LD05707P"/>
    <property type="match status" value="1"/>
</dbReference>
<proteinExistence type="inferred from homology"/>
<comment type="subcellular location">
    <subcellularLocation>
        <location evidence="1">Membrane</location>
    </subcellularLocation>
</comment>
<feature type="compositionally biased region" description="Low complexity" evidence="9">
    <location>
        <begin position="553"/>
        <end position="598"/>
    </location>
</feature>
<evidence type="ECO:0000256" key="6">
    <source>
        <dbReference type="ARBA" id="ARBA00022982"/>
    </source>
</evidence>
<dbReference type="Gene3D" id="3.40.50.850">
    <property type="entry name" value="Isochorismatase-like"/>
    <property type="match status" value="1"/>
</dbReference>
<feature type="transmembrane region" description="Helical" evidence="10">
    <location>
        <begin position="899"/>
        <end position="921"/>
    </location>
</feature>
<reference evidence="12 13" key="1">
    <citation type="submission" date="2024-02" db="EMBL/GenBank/DDBJ databases">
        <authorList>
            <person name="Chen Y."/>
            <person name="Shah S."/>
            <person name="Dougan E. K."/>
            <person name="Thang M."/>
            <person name="Chan C."/>
        </authorList>
    </citation>
    <scope>NUCLEOTIDE SEQUENCE [LARGE SCALE GENOMIC DNA]</scope>
</reference>
<protein>
    <submittedName>
        <fullName evidence="12">DM13 and DOMON domain-containing protein At5g54830 (Protein b561A.tha1)</fullName>
    </submittedName>
</protein>
<keyword evidence="8 10" id="KW-0472">Membrane</keyword>
<evidence type="ECO:0000256" key="7">
    <source>
        <dbReference type="ARBA" id="ARBA00022989"/>
    </source>
</evidence>
<feature type="domain" description="Cytochrome b561" evidence="11">
    <location>
        <begin position="755"/>
        <end position="962"/>
    </location>
</feature>
<evidence type="ECO:0000256" key="4">
    <source>
        <dbReference type="ARBA" id="ARBA00022692"/>
    </source>
</evidence>
<feature type="compositionally biased region" description="Basic residues" evidence="9">
    <location>
        <begin position="1041"/>
        <end position="1050"/>
    </location>
</feature>
<feature type="compositionally biased region" description="Basic and acidic residues" evidence="9">
    <location>
        <begin position="310"/>
        <end position="322"/>
    </location>
</feature>
<keyword evidence="4 10" id="KW-0812">Transmembrane</keyword>
<evidence type="ECO:0000256" key="10">
    <source>
        <dbReference type="SAM" id="Phobius"/>
    </source>
</evidence>
<keyword evidence="3" id="KW-0813">Transport</keyword>
<feature type="region of interest" description="Disordered" evidence="9">
    <location>
        <begin position="1"/>
        <end position="45"/>
    </location>
</feature>